<geneLocation type="plasmid" evidence="1">
    <name>pZL1</name>
</geneLocation>
<organism evidence="1">
    <name type="scientific">Streptomyces sp. 14R-10</name>
    <dbReference type="NCBI Taxonomy" id="1442159"/>
    <lineage>
        <taxon>Bacteria</taxon>
        <taxon>Bacillati</taxon>
        <taxon>Actinomycetota</taxon>
        <taxon>Actinomycetes</taxon>
        <taxon>Kitasatosporales</taxon>
        <taxon>Streptomycetaceae</taxon>
        <taxon>Streptomyces</taxon>
    </lineage>
</organism>
<keyword evidence="1" id="KW-0614">Plasmid</keyword>
<dbReference type="EMBL" id="KF501372">
    <property type="protein sequence ID" value="AHF46200.1"/>
    <property type="molecule type" value="Genomic_DNA"/>
</dbReference>
<sequence>MQFGGVLAKKSPVAVTLPAQSRLLLPVLGAGGGSGRSTTAGLLACSMTSMGAGVVLDTAPRLTSPWPFWTDTAGSGLASVPPDQPFSRSQVLAAASRCRGPGGEWGVLTDHQEWNRGPLPLPSDPAAWHQLAAGGGWQTVVADTSHPVAHDIVTARTQHQPGLTAAWCSLPYAVPVLCAPTTGPGVAALQTAIKAASAEGLPLQRMVVALTSPGEGRPPASVKAAATMLQSQVSAVVTVPFDTHIRSHGLAQASRLGRRTTEAGAALVAAVLASAHRTWGDPLPAAATPAGLLTTTSVSARTVPPVPEGVPTP</sequence>
<reference evidence="1" key="1">
    <citation type="submission" date="2013-08" db="EMBL/GenBank/DDBJ databases">
        <title>Two distinct conjugal transfer systems on Streptomyces plasmid pZL1.</title>
        <authorList>
            <person name="Zhao L."/>
            <person name="Zhong L."/>
            <person name="Qin Z."/>
        </authorList>
    </citation>
    <scope>NUCLEOTIDE SEQUENCE</scope>
    <source>
        <strain evidence="1">14R-10</strain>
        <plasmid evidence="1">pZL1</plasmid>
    </source>
</reference>
<dbReference type="AlphaFoldDB" id="W0FTP2"/>
<protein>
    <submittedName>
        <fullName evidence="1">Uncharacterized protein</fullName>
    </submittedName>
</protein>
<accession>W0FTP2</accession>
<gene>
    <name evidence="1" type="ORF">pZL1.35</name>
</gene>
<proteinExistence type="predicted"/>
<evidence type="ECO:0000313" key="1">
    <source>
        <dbReference type="EMBL" id="AHF46200.1"/>
    </source>
</evidence>
<name>W0FTP2_9ACTN</name>